<dbReference type="Pfam" id="PF15139">
    <property type="entry name" value="CFAP95"/>
    <property type="match status" value="1"/>
</dbReference>
<accession>A0ABP0F096</accession>
<dbReference type="PANTHER" id="PTHR35069">
    <property type="entry name" value="PROTEIN C9ORF135"/>
    <property type="match status" value="1"/>
</dbReference>
<organism evidence="1 2">
    <name type="scientific">Clavelina lepadiformis</name>
    <name type="common">Light-bulb sea squirt</name>
    <name type="synonym">Ascidia lepadiformis</name>
    <dbReference type="NCBI Taxonomy" id="159417"/>
    <lineage>
        <taxon>Eukaryota</taxon>
        <taxon>Metazoa</taxon>
        <taxon>Chordata</taxon>
        <taxon>Tunicata</taxon>
        <taxon>Ascidiacea</taxon>
        <taxon>Aplousobranchia</taxon>
        <taxon>Clavelinidae</taxon>
        <taxon>Clavelina</taxon>
    </lineage>
</organism>
<gene>
    <name evidence="1" type="ORF">CVLEPA_LOCUS1233</name>
</gene>
<protein>
    <submittedName>
        <fullName evidence="1">Uncharacterized protein</fullName>
    </submittedName>
</protein>
<reference evidence="1 2" key="1">
    <citation type="submission" date="2024-02" db="EMBL/GenBank/DDBJ databases">
        <authorList>
            <person name="Daric V."/>
            <person name="Darras S."/>
        </authorList>
    </citation>
    <scope>NUCLEOTIDE SEQUENCE [LARGE SCALE GENOMIC DNA]</scope>
</reference>
<dbReference type="Proteomes" id="UP001642483">
    <property type="component" value="Unassembled WGS sequence"/>
</dbReference>
<name>A0ABP0F096_CLALP</name>
<dbReference type="EMBL" id="CAWYQH010000001">
    <property type="protein sequence ID" value="CAK8672261.1"/>
    <property type="molecule type" value="Genomic_DNA"/>
</dbReference>
<comment type="caution">
    <text evidence="1">The sequence shown here is derived from an EMBL/GenBank/DDBJ whole genome shotgun (WGS) entry which is preliminary data.</text>
</comment>
<evidence type="ECO:0000313" key="2">
    <source>
        <dbReference type="Proteomes" id="UP001642483"/>
    </source>
</evidence>
<proteinExistence type="predicted"/>
<dbReference type="InterPro" id="IPR027905">
    <property type="entry name" value="CFAP95"/>
</dbReference>
<sequence>MDYLVIPDYVERKGSLYLRSDHINYSRPTLNSNWHQAREAEPKNYDINDFPVPPGRNLLTATYERIGGVTDGSLPETTTKTAFEQINLKGDFTEQVTKKSMINVGSFAHADKSISRTIPSAPARGFGAVLPRHHPDHDKLHLETTQRADFTAPYPFTPAPEKLLEFQDNSAAYRKCHSQFTDTVDYRRWGKNTWRDESGIYANMPDKRRVFQRNNPIPERLTEGLK</sequence>
<evidence type="ECO:0000313" key="1">
    <source>
        <dbReference type="EMBL" id="CAK8672261.1"/>
    </source>
</evidence>
<keyword evidence="2" id="KW-1185">Reference proteome</keyword>
<dbReference type="PANTHER" id="PTHR35069:SF1">
    <property type="entry name" value="CILIA- AND FLAGELLA-ASSOCIATED PROTEIN 95"/>
    <property type="match status" value="1"/>
</dbReference>